<feature type="transmembrane region" description="Helical" evidence="6">
    <location>
        <begin position="108"/>
        <end position="128"/>
    </location>
</feature>
<dbReference type="Proteomes" id="UP000295680">
    <property type="component" value="Unassembled WGS sequence"/>
</dbReference>
<dbReference type="Gene3D" id="3.40.630.30">
    <property type="match status" value="1"/>
</dbReference>
<feature type="transmembrane region" description="Helical" evidence="6">
    <location>
        <begin position="310"/>
        <end position="332"/>
    </location>
</feature>
<dbReference type="InterPro" id="IPR000182">
    <property type="entry name" value="GNAT_dom"/>
</dbReference>
<evidence type="ECO:0000313" key="8">
    <source>
        <dbReference type="EMBL" id="TCO45839.1"/>
    </source>
</evidence>
<feature type="transmembrane region" description="Helical" evidence="6">
    <location>
        <begin position="252"/>
        <end position="271"/>
    </location>
</feature>
<name>A0A4R2IPA7_9PSEU</name>
<keyword evidence="2 6" id="KW-0812">Transmembrane</keyword>
<dbReference type="Pfam" id="PF00583">
    <property type="entry name" value="Acetyltransf_1"/>
    <property type="match status" value="1"/>
</dbReference>
<dbReference type="PROSITE" id="PS51186">
    <property type="entry name" value="GNAT"/>
    <property type="match status" value="1"/>
</dbReference>
<feature type="transmembrane region" description="Helical" evidence="6">
    <location>
        <begin position="174"/>
        <end position="193"/>
    </location>
</feature>
<dbReference type="GO" id="GO:0016020">
    <property type="term" value="C:membrane"/>
    <property type="evidence" value="ECO:0007669"/>
    <property type="project" value="UniProtKB-SubCell"/>
</dbReference>
<comment type="caution">
    <text evidence="8">The sequence shown here is derived from an EMBL/GenBank/DDBJ whole genome shotgun (WGS) entry which is preliminary data.</text>
</comment>
<evidence type="ECO:0000256" key="3">
    <source>
        <dbReference type="ARBA" id="ARBA00022989"/>
    </source>
</evidence>
<sequence length="736" mass="77746">MSENSLGLQTRPAPPPARPSRVSRALARNRLGVSAVVFFIVSAAAPLTVIGSGAVVTFAQTKTIGIPVAYAAIAVVLGVFAVGYVAMSRHITNAGAFYTYVAQGLGRVFGVGASFVAIVAYNAMQIGLYGGFGGILATHLKTWFGWNVQWWVLGLGGWLIVAILGVLRIDFNSRVLAVLLTAECLIMLVFDATELTHPANGTVSFAALSPSHLFAAGGGALLVTAVTGFVGFEGGAVYAEETRDPKRTVAQATYIAVAFVGVLYAVSSWALTVFTGPGNIVDAATTQSTDLIFNINSGFLGAWIVDIGRILIVTSLFAALVSFHNTVARYLFALGREHVLPSGLGATSRRTGAPYVGSLVQTAVALVVLILFAAFKLDPLGDLFFVVTTYGGLGVLILMAVTSVSVIGYFAARKIAGENVWHRAVAPAIAALLLVVVLWLTLNQYSTLLGLPSDHPAVWMLPASFAVAGVVGILWGLFLRSKRPKVYAAIGLGANSVIGRASQEPLAITAGPSSGTNVLPAQVTSPGLGASPVRHEIFLVGGDHPVGPVSTVLSEAFITGDIADWLVPNVADRRRIYPQYWAMAVEHALSGAGEVYAGGELAGTALWYPAVYGPPNSEPRDFAQRLRAICGPYTDRFFALHQAMDAAHPTMPHHYLAFVAVLPPEQNRGIGSALVQHRLRELDAAAVPAYLEATNRRNLALYVHLGFQPTGNPIVLPDDGPKLYPMWRPASVHRGL</sequence>
<feature type="transmembrane region" description="Helical" evidence="6">
    <location>
        <begin position="64"/>
        <end position="87"/>
    </location>
</feature>
<accession>A0A4R2IPA7</accession>
<feature type="transmembrane region" description="Helical" evidence="6">
    <location>
        <begin position="424"/>
        <end position="442"/>
    </location>
</feature>
<evidence type="ECO:0000256" key="5">
    <source>
        <dbReference type="SAM" id="MobiDB-lite"/>
    </source>
</evidence>
<evidence type="ECO:0000256" key="6">
    <source>
        <dbReference type="SAM" id="Phobius"/>
    </source>
</evidence>
<dbReference type="RefSeq" id="WP_132126043.1">
    <property type="nucleotide sequence ID" value="NZ_SLWS01000020.1"/>
</dbReference>
<comment type="subcellular location">
    <subcellularLocation>
        <location evidence="1">Membrane</location>
        <topology evidence="1">Multi-pass membrane protein</topology>
    </subcellularLocation>
</comment>
<feature type="transmembrane region" description="Helical" evidence="6">
    <location>
        <begin position="457"/>
        <end position="478"/>
    </location>
</feature>
<evidence type="ECO:0000256" key="4">
    <source>
        <dbReference type="ARBA" id="ARBA00023136"/>
    </source>
</evidence>
<dbReference type="SUPFAM" id="SSF55729">
    <property type="entry name" value="Acyl-CoA N-acyltransferases (Nat)"/>
    <property type="match status" value="1"/>
</dbReference>
<evidence type="ECO:0000259" key="7">
    <source>
        <dbReference type="PROSITE" id="PS51186"/>
    </source>
</evidence>
<dbReference type="PANTHER" id="PTHR42770">
    <property type="entry name" value="AMINO ACID TRANSPORTER-RELATED"/>
    <property type="match status" value="1"/>
</dbReference>
<dbReference type="InterPro" id="IPR016181">
    <property type="entry name" value="Acyl_CoA_acyltransferase"/>
</dbReference>
<dbReference type="EMBL" id="SLWS01000020">
    <property type="protein sequence ID" value="TCO45839.1"/>
    <property type="molecule type" value="Genomic_DNA"/>
</dbReference>
<dbReference type="AlphaFoldDB" id="A0A4R2IPA7"/>
<organism evidence="8 9">
    <name type="scientific">Actinocrispum wychmicini</name>
    <dbReference type="NCBI Taxonomy" id="1213861"/>
    <lineage>
        <taxon>Bacteria</taxon>
        <taxon>Bacillati</taxon>
        <taxon>Actinomycetota</taxon>
        <taxon>Actinomycetes</taxon>
        <taxon>Pseudonocardiales</taxon>
        <taxon>Pseudonocardiaceae</taxon>
        <taxon>Actinocrispum</taxon>
    </lineage>
</organism>
<evidence type="ECO:0000256" key="2">
    <source>
        <dbReference type="ARBA" id="ARBA00022692"/>
    </source>
</evidence>
<feature type="region of interest" description="Disordered" evidence="5">
    <location>
        <begin position="1"/>
        <end position="20"/>
    </location>
</feature>
<dbReference type="Gene3D" id="1.20.1740.10">
    <property type="entry name" value="Amino acid/polyamine transporter I"/>
    <property type="match status" value="1"/>
</dbReference>
<keyword evidence="4 6" id="KW-0472">Membrane</keyword>
<dbReference type="GO" id="GO:0055085">
    <property type="term" value="P:transmembrane transport"/>
    <property type="evidence" value="ECO:0007669"/>
    <property type="project" value="InterPro"/>
</dbReference>
<dbReference type="InterPro" id="IPR050367">
    <property type="entry name" value="APC_superfamily"/>
</dbReference>
<feature type="transmembrane region" description="Helical" evidence="6">
    <location>
        <begin position="353"/>
        <end position="375"/>
    </location>
</feature>
<dbReference type="GO" id="GO:0016747">
    <property type="term" value="F:acyltransferase activity, transferring groups other than amino-acyl groups"/>
    <property type="evidence" value="ECO:0007669"/>
    <property type="project" value="InterPro"/>
</dbReference>
<evidence type="ECO:0000313" key="9">
    <source>
        <dbReference type="Proteomes" id="UP000295680"/>
    </source>
</evidence>
<feature type="transmembrane region" description="Helical" evidence="6">
    <location>
        <begin position="213"/>
        <end position="232"/>
    </location>
</feature>
<feature type="domain" description="N-acetyltransferase" evidence="7">
    <location>
        <begin position="551"/>
        <end position="731"/>
    </location>
</feature>
<dbReference type="Pfam" id="PF00324">
    <property type="entry name" value="AA_permease"/>
    <property type="match status" value="1"/>
</dbReference>
<gene>
    <name evidence="8" type="ORF">EV192_12023</name>
</gene>
<keyword evidence="9" id="KW-1185">Reference proteome</keyword>
<feature type="transmembrane region" description="Helical" evidence="6">
    <location>
        <begin position="148"/>
        <end position="167"/>
    </location>
</feature>
<proteinExistence type="predicted"/>
<protein>
    <submittedName>
        <fullName evidence="8">Amino acid transporter</fullName>
    </submittedName>
</protein>
<keyword evidence="3 6" id="KW-1133">Transmembrane helix</keyword>
<dbReference type="OrthoDB" id="137613at2"/>
<reference evidence="8 9" key="1">
    <citation type="submission" date="2019-03" db="EMBL/GenBank/DDBJ databases">
        <title>Genomic Encyclopedia of Type Strains, Phase IV (KMG-IV): sequencing the most valuable type-strain genomes for metagenomic binning, comparative biology and taxonomic classification.</title>
        <authorList>
            <person name="Goeker M."/>
        </authorList>
    </citation>
    <scope>NUCLEOTIDE SEQUENCE [LARGE SCALE GENOMIC DNA]</scope>
    <source>
        <strain evidence="8 9">DSM 45934</strain>
    </source>
</reference>
<feature type="transmembrane region" description="Helical" evidence="6">
    <location>
        <begin position="31"/>
        <end position="58"/>
    </location>
</feature>
<dbReference type="InterPro" id="IPR004841">
    <property type="entry name" value="AA-permease/SLC12A_dom"/>
</dbReference>
<feature type="transmembrane region" description="Helical" evidence="6">
    <location>
        <begin position="387"/>
        <end position="412"/>
    </location>
</feature>
<dbReference type="PANTHER" id="PTHR42770:SF16">
    <property type="entry name" value="AMINO ACID PERMEASE"/>
    <property type="match status" value="1"/>
</dbReference>
<evidence type="ECO:0000256" key="1">
    <source>
        <dbReference type="ARBA" id="ARBA00004141"/>
    </source>
</evidence>